<dbReference type="PANTHER" id="PTHR38041">
    <property type="entry name" value="CHORISMATE MUTASE"/>
    <property type="match status" value="1"/>
</dbReference>
<dbReference type="GO" id="GO:0046417">
    <property type="term" value="P:chorismate metabolic process"/>
    <property type="evidence" value="ECO:0007669"/>
    <property type="project" value="InterPro"/>
</dbReference>
<dbReference type="OrthoDB" id="514491at2"/>
<dbReference type="Gene3D" id="1.20.59.10">
    <property type="entry name" value="Chorismate mutase"/>
    <property type="match status" value="1"/>
</dbReference>
<dbReference type="AlphaFoldDB" id="A0A2T5G190"/>
<dbReference type="InterPro" id="IPR002701">
    <property type="entry name" value="CM_II_prokaryot"/>
</dbReference>
<dbReference type="EMBL" id="NWBU01000004">
    <property type="protein sequence ID" value="PTQ12909.1"/>
    <property type="molecule type" value="Genomic_DNA"/>
</dbReference>
<sequence>MSQEIIPAADCTEMREVRAAIDALDVAIVALLGERMRYIEAAARIKPSRDQVRDEWRKADVIAKVCKAAAARNFPPELAASVYDVLVEGSIAHEFERFDARG</sequence>
<evidence type="ECO:0000259" key="3">
    <source>
        <dbReference type="PROSITE" id="PS51168"/>
    </source>
</evidence>
<evidence type="ECO:0000313" key="5">
    <source>
        <dbReference type="Proteomes" id="UP000244162"/>
    </source>
</evidence>
<feature type="domain" description="Chorismate mutase" evidence="3">
    <location>
        <begin position="8"/>
        <end position="98"/>
    </location>
</feature>
<comment type="caution">
    <text evidence="4">The sequence shown here is derived from an EMBL/GenBank/DDBJ whole genome shotgun (WGS) entry which is preliminary data.</text>
</comment>
<dbReference type="InterPro" id="IPR051331">
    <property type="entry name" value="Chorismate_mutase-related"/>
</dbReference>
<dbReference type="InterPro" id="IPR036979">
    <property type="entry name" value="CM_dom_sf"/>
</dbReference>
<evidence type="ECO:0000256" key="2">
    <source>
        <dbReference type="ARBA" id="ARBA00023235"/>
    </source>
</evidence>
<evidence type="ECO:0000313" key="4">
    <source>
        <dbReference type="EMBL" id="PTQ12909.1"/>
    </source>
</evidence>
<proteinExistence type="predicted"/>
<dbReference type="GO" id="GO:0004106">
    <property type="term" value="F:chorismate mutase activity"/>
    <property type="evidence" value="ECO:0007669"/>
    <property type="project" value="UniProtKB-EC"/>
</dbReference>
<dbReference type="RefSeq" id="WP_107966146.1">
    <property type="nucleotide sequence ID" value="NZ_NWBU01000004.1"/>
</dbReference>
<accession>A0A2T5G190</accession>
<gene>
    <name evidence="4" type="ORF">CLG96_01840</name>
</gene>
<name>A0A2T5G190_9SPHN</name>
<evidence type="ECO:0000256" key="1">
    <source>
        <dbReference type="ARBA" id="ARBA00012404"/>
    </source>
</evidence>
<dbReference type="EC" id="5.4.99.5" evidence="1"/>
<dbReference type="SUPFAM" id="SSF48600">
    <property type="entry name" value="Chorismate mutase II"/>
    <property type="match status" value="1"/>
</dbReference>
<dbReference type="SMART" id="SM00830">
    <property type="entry name" value="CM_2"/>
    <property type="match status" value="1"/>
</dbReference>
<protein>
    <recommendedName>
        <fullName evidence="1">chorismate mutase</fullName>
        <ecNumber evidence="1">5.4.99.5</ecNumber>
    </recommendedName>
</protein>
<dbReference type="PANTHER" id="PTHR38041:SF1">
    <property type="entry name" value="CHORISMATE MUTASE"/>
    <property type="match status" value="1"/>
</dbReference>
<organism evidence="4 5">
    <name type="scientific">Sphingomonas oleivorans</name>
    <dbReference type="NCBI Taxonomy" id="1735121"/>
    <lineage>
        <taxon>Bacteria</taxon>
        <taxon>Pseudomonadati</taxon>
        <taxon>Pseudomonadota</taxon>
        <taxon>Alphaproteobacteria</taxon>
        <taxon>Sphingomonadales</taxon>
        <taxon>Sphingomonadaceae</taxon>
        <taxon>Sphingomonas</taxon>
    </lineage>
</organism>
<dbReference type="Proteomes" id="UP000244162">
    <property type="component" value="Unassembled WGS sequence"/>
</dbReference>
<dbReference type="Pfam" id="PF01817">
    <property type="entry name" value="CM_2"/>
    <property type="match status" value="1"/>
</dbReference>
<dbReference type="GO" id="GO:0009697">
    <property type="term" value="P:salicylic acid biosynthetic process"/>
    <property type="evidence" value="ECO:0007669"/>
    <property type="project" value="TreeGrafter"/>
</dbReference>
<reference evidence="4 5" key="1">
    <citation type="submission" date="2017-09" db="EMBL/GenBank/DDBJ databases">
        <title>Sphingomonas panjinensis sp.nov., isolated from oil-contaminated soil.</title>
        <authorList>
            <person name="Wang L."/>
            <person name="Chen L."/>
        </authorList>
    </citation>
    <scope>NUCLEOTIDE SEQUENCE [LARGE SCALE GENOMIC DNA]</scope>
    <source>
        <strain evidence="4 5">FW-11</strain>
    </source>
</reference>
<keyword evidence="2" id="KW-0413">Isomerase</keyword>
<dbReference type="PROSITE" id="PS51168">
    <property type="entry name" value="CHORISMATE_MUT_2"/>
    <property type="match status" value="1"/>
</dbReference>
<keyword evidence="5" id="KW-1185">Reference proteome</keyword>
<dbReference type="InterPro" id="IPR036263">
    <property type="entry name" value="Chorismate_II_sf"/>
</dbReference>